<name>A0ACC2UUV1_9TREE</name>
<gene>
    <name evidence="1" type="ORF">QFC19_009495</name>
</gene>
<dbReference type="Proteomes" id="UP001241377">
    <property type="component" value="Unassembled WGS sequence"/>
</dbReference>
<comment type="caution">
    <text evidence="1">The sequence shown here is derived from an EMBL/GenBank/DDBJ whole genome shotgun (WGS) entry which is preliminary data.</text>
</comment>
<protein>
    <submittedName>
        <fullName evidence="1">Uncharacterized protein</fullName>
    </submittedName>
</protein>
<accession>A0ACC2UUV1</accession>
<dbReference type="EMBL" id="JASBWR010000164">
    <property type="protein sequence ID" value="KAJ9090695.1"/>
    <property type="molecule type" value="Genomic_DNA"/>
</dbReference>
<organism evidence="1 2">
    <name type="scientific">Naganishia cerealis</name>
    <dbReference type="NCBI Taxonomy" id="610337"/>
    <lineage>
        <taxon>Eukaryota</taxon>
        <taxon>Fungi</taxon>
        <taxon>Dikarya</taxon>
        <taxon>Basidiomycota</taxon>
        <taxon>Agaricomycotina</taxon>
        <taxon>Tremellomycetes</taxon>
        <taxon>Filobasidiales</taxon>
        <taxon>Filobasidiaceae</taxon>
        <taxon>Naganishia</taxon>
    </lineage>
</organism>
<reference evidence="1" key="1">
    <citation type="submission" date="2023-04" db="EMBL/GenBank/DDBJ databases">
        <title>Draft Genome sequencing of Naganishia species isolated from polar environments using Oxford Nanopore Technology.</title>
        <authorList>
            <person name="Leo P."/>
            <person name="Venkateswaran K."/>
        </authorList>
    </citation>
    <scope>NUCLEOTIDE SEQUENCE</scope>
    <source>
        <strain evidence="1">MNA-CCFEE 5261</strain>
    </source>
</reference>
<sequence>MDLSSLSFPYSQKSDLISLSKVSFTNIDDSFRYTFELQNGKCSVITKTETSSGTKILEEPLEFVQNVDSDNVSAPLLTKVPATFFKIKLSLYINGFLNTTDRAIYILKSRKSPDIHQLQGGSLLPSTELSKINYQSLPLTSGEKDQKIVINDTFSNSLFQGCSLTISLWDYDPTENSYTQLFQFKVYVEETNDGLNAGEDTKQPTEPATTKVSDFRKAFNFHLEDGPEFRKILLTYESEVLLFRKSFVGFSEEIKLLEHYLKRVNNSKSRIIDYFNQVTSFQKILPRERIKLEFSSSLDSLFDPFNHNVRFLLSRVLPATMLQKAITYVPVDSGANADFLGSVELSHIKKQFEARSKDYYSWLNKYLSNEKERPELKLLAKRKTFELSKFDYLNQLNMAFNNQYLNQILENVFRFIRLSSVQGATIFIDTKAFEDKSHESDLLSDEYTIYFNIISRFNSEKHQLRQLIEASRTNEELSSLIAQNRLNRTTEATDTELKTEDPIVTKSNMDMVFQRSSEPDNAVTAIPINTDQISEKSGILFTLGGQGKQGWHKEWIVLSRGRLMEYSDWRLGKSQVKKPIDIALTSVKAVNHDRRQYCFQISTSDGHHHTFQTFNEEERSKWLRALYNAGQQVDTTKLREDHGEKQVRKNLERRKNLGRLKTAGNHVVNTIIPGQTHDLSVSPVSIHSKQESEMDYLAAVRFNPDDLNNICADCGSTEAVEWVSINFLTVFCVRCSSSHRSLGSHITRIKSLKLDKFANETEALLKYVSNRTANNYLESNLPAKEKISTNVLDANRLEFVKRKYVFKSYSEKYPDADNLLVRAIQKINVPDVAKYLACGADPNMIIKINVNKAKEEPSQFRTVTLFEYSLRKLIEVDTPVGSKKLFVVSELIILNGGKAEKFNSNSDTQINEDNASELGLSEEAITYWKARSLRLQGLKSPTA</sequence>
<evidence type="ECO:0000313" key="2">
    <source>
        <dbReference type="Proteomes" id="UP001241377"/>
    </source>
</evidence>
<keyword evidence="2" id="KW-1185">Reference proteome</keyword>
<evidence type="ECO:0000313" key="1">
    <source>
        <dbReference type="EMBL" id="KAJ9090695.1"/>
    </source>
</evidence>
<proteinExistence type="predicted"/>